<evidence type="ECO:0000313" key="4">
    <source>
        <dbReference type="EMBL" id="GJU02029.1"/>
    </source>
</evidence>
<dbReference type="EMBL" id="BQNB010021020">
    <property type="protein sequence ID" value="GJU02029.1"/>
    <property type="molecule type" value="Genomic_DNA"/>
</dbReference>
<sequence length="367" mass="41555">MKLKINSHNWVSERRNRTLLDMVRSMMNITTLPKSCWGYALESVARILSMVPTKKFFENSLTLQEASGSHGLLKASGSDVGLELIQEDDTQPSKNTSERDDEVKPNEVEPQSVEVPIRRSGRISQAPDRYDFYIDAEELELGDLNEPPNYKAALSYPKSDKWLDVMNTEMQSMKDNQQASRSWNKRSDVKIKKIGFAQNPDEPCVYLKASGSNVAFLVLYVDDILIMGNNVTILQDVKSKRLIALSQSAYFDKILKNFKMENSKRGSVLLQVKPDYRKYQGAQTPNEVKCMQRVPYALAIGFIMYVSVVKTILKYLRNTKDMVLVYGTKPETELKVTCYGDAGFETDKDDTKSQSGYVFVLNGGVVD</sequence>
<feature type="region of interest" description="Disordered" evidence="1">
    <location>
        <begin position="86"/>
        <end position="120"/>
    </location>
</feature>
<proteinExistence type="predicted"/>
<evidence type="ECO:0000313" key="5">
    <source>
        <dbReference type="Proteomes" id="UP001151760"/>
    </source>
</evidence>
<organism evidence="4 5">
    <name type="scientific">Tanacetum coccineum</name>
    <dbReference type="NCBI Taxonomy" id="301880"/>
    <lineage>
        <taxon>Eukaryota</taxon>
        <taxon>Viridiplantae</taxon>
        <taxon>Streptophyta</taxon>
        <taxon>Embryophyta</taxon>
        <taxon>Tracheophyta</taxon>
        <taxon>Spermatophyta</taxon>
        <taxon>Magnoliopsida</taxon>
        <taxon>eudicotyledons</taxon>
        <taxon>Gunneridae</taxon>
        <taxon>Pentapetalae</taxon>
        <taxon>asterids</taxon>
        <taxon>campanulids</taxon>
        <taxon>Asterales</taxon>
        <taxon>Asteraceae</taxon>
        <taxon>Asteroideae</taxon>
        <taxon>Anthemideae</taxon>
        <taxon>Anthemidinae</taxon>
        <taxon>Tanacetum</taxon>
    </lineage>
</organism>
<evidence type="ECO:0000259" key="3">
    <source>
        <dbReference type="Pfam" id="PF07727"/>
    </source>
</evidence>
<name>A0ABQ5IPH3_9ASTR</name>
<keyword evidence="2" id="KW-1133">Transmembrane helix</keyword>
<feature type="transmembrane region" description="Helical" evidence="2">
    <location>
        <begin position="294"/>
        <end position="313"/>
    </location>
</feature>
<reference evidence="4" key="2">
    <citation type="submission" date="2022-01" db="EMBL/GenBank/DDBJ databases">
        <authorList>
            <person name="Yamashiro T."/>
            <person name="Shiraishi A."/>
            <person name="Satake H."/>
            <person name="Nakayama K."/>
        </authorList>
    </citation>
    <scope>NUCLEOTIDE SEQUENCE</scope>
</reference>
<dbReference type="InterPro" id="IPR013103">
    <property type="entry name" value="RVT_2"/>
</dbReference>
<keyword evidence="2" id="KW-0812">Transmembrane</keyword>
<comment type="caution">
    <text evidence="4">The sequence shown here is derived from an EMBL/GenBank/DDBJ whole genome shotgun (WGS) entry which is preliminary data.</text>
</comment>
<feature type="compositionally biased region" description="Basic and acidic residues" evidence="1">
    <location>
        <begin position="96"/>
        <end position="107"/>
    </location>
</feature>
<dbReference type="Proteomes" id="UP001151760">
    <property type="component" value="Unassembled WGS sequence"/>
</dbReference>
<dbReference type="Pfam" id="PF07727">
    <property type="entry name" value="RVT_2"/>
    <property type="match status" value="1"/>
</dbReference>
<evidence type="ECO:0000256" key="1">
    <source>
        <dbReference type="SAM" id="MobiDB-lite"/>
    </source>
</evidence>
<protein>
    <submittedName>
        <fullName evidence="4">Zinc finger, CCHC-type containing protein</fullName>
    </submittedName>
</protein>
<gene>
    <name evidence="4" type="ORF">Tco_1112367</name>
</gene>
<keyword evidence="5" id="KW-1185">Reference proteome</keyword>
<evidence type="ECO:0000256" key="2">
    <source>
        <dbReference type="SAM" id="Phobius"/>
    </source>
</evidence>
<feature type="domain" description="Reverse transcriptase Ty1/copia-type" evidence="3">
    <location>
        <begin position="176"/>
        <end position="240"/>
    </location>
</feature>
<accession>A0ABQ5IPH3</accession>
<reference evidence="4" key="1">
    <citation type="journal article" date="2022" name="Int. J. Mol. Sci.">
        <title>Draft Genome of Tanacetum Coccineum: Genomic Comparison of Closely Related Tanacetum-Family Plants.</title>
        <authorList>
            <person name="Yamashiro T."/>
            <person name="Shiraishi A."/>
            <person name="Nakayama K."/>
            <person name="Satake H."/>
        </authorList>
    </citation>
    <scope>NUCLEOTIDE SEQUENCE</scope>
</reference>
<keyword evidence="2" id="KW-0472">Membrane</keyword>